<reference evidence="2" key="1">
    <citation type="submission" date="2022-11" db="UniProtKB">
        <authorList>
            <consortium name="WormBaseParasite"/>
        </authorList>
    </citation>
    <scope>IDENTIFICATION</scope>
</reference>
<evidence type="ECO:0000313" key="2">
    <source>
        <dbReference type="WBParaSite" id="PgR047_g027_t01"/>
    </source>
</evidence>
<accession>A0A915BMT2</accession>
<sequence length="57" mass="6418">MCSDGLLVGSQLLSIVASPTQKEIPVLKTQVRNLNADVRLRWCDVHDEMTFMSNSNR</sequence>
<name>A0A915BMT2_PARUN</name>
<evidence type="ECO:0000313" key="1">
    <source>
        <dbReference type="Proteomes" id="UP000887569"/>
    </source>
</evidence>
<dbReference type="AlphaFoldDB" id="A0A915BMT2"/>
<dbReference type="WBParaSite" id="PgR047_g027_t01">
    <property type="protein sequence ID" value="PgR047_g027_t01"/>
    <property type="gene ID" value="PgR047_g027"/>
</dbReference>
<proteinExistence type="predicted"/>
<dbReference type="Proteomes" id="UP000887569">
    <property type="component" value="Unplaced"/>
</dbReference>
<protein>
    <submittedName>
        <fullName evidence="2">Uncharacterized protein</fullName>
    </submittedName>
</protein>
<keyword evidence="1" id="KW-1185">Reference proteome</keyword>
<organism evidence="1 2">
    <name type="scientific">Parascaris univalens</name>
    <name type="common">Nematode worm</name>
    <dbReference type="NCBI Taxonomy" id="6257"/>
    <lineage>
        <taxon>Eukaryota</taxon>
        <taxon>Metazoa</taxon>
        <taxon>Ecdysozoa</taxon>
        <taxon>Nematoda</taxon>
        <taxon>Chromadorea</taxon>
        <taxon>Rhabditida</taxon>
        <taxon>Spirurina</taxon>
        <taxon>Ascaridomorpha</taxon>
        <taxon>Ascaridoidea</taxon>
        <taxon>Ascarididae</taxon>
        <taxon>Parascaris</taxon>
    </lineage>
</organism>